<dbReference type="InterPro" id="IPR016024">
    <property type="entry name" value="ARM-type_fold"/>
</dbReference>
<feature type="compositionally biased region" description="Acidic residues" evidence="7">
    <location>
        <begin position="373"/>
        <end position="392"/>
    </location>
</feature>
<organism evidence="8 9">
    <name type="scientific">[Candida] railenensis</name>
    <dbReference type="NCBI Taxonomy" id="45579"/>
    <lineage>
        <taxon>Eukaryota</taxon>
        <taxon>Fungi</taxon>
        <taxon>Dikarya</taxon>
        <taxon>Ascomycota</taxon>
        <taxon>Saccharomycotina</taxon>
        <taxon>Pichiomycetes</taxon>
        <taxon>Debaryomycetaceae</taxon>
        <taxon>Kurtzmaniella</taxon>
    </lineage>
</organism>
<evidence type="ECO:0000256" key="4">
    <source>
        <dbReference type="ARBA" id="ARBA00022737"/>
    </source>
</evidence>
<accession>A0A9P0QVI8</accession>
<dbReference type="InterPro" id="IPR011989">
    <property type="entry name" value="ARM-like"/>
</dbReference>
<dbReference type="InterPro" id="IPR000357">
    <property type="entry name" value="HEAT"/>
</dbReference>
<dbReference type="GO" id="GO:0006606">
    <property type="term" value="P:protein import into nucleus"/>
    <property type="evidence" value="ECO:0007669"/>
    <property type="project" value="InterPro"/>
</dbReference>
<dbReference type="Gene3D" id="1.25.10.10">
    <property type="entry name" value="Leucine-rich Repeat Variant"/>
    <property type="match status" value="2"/>
</dbReference>
<feature type="compositionally biased region" description="Basic and acidic residues" evidence="7">
    <location>
        <begin position="337"/>
        <end position="346"/>
    </location>
</feature>
<dbReference type="AlphaFoldDB" id="A0A9P0QVI8"/>
<keyword evidence="4" id="KW-0677">Repeat</keyword>
<evidence type="ECO:0000256" key="3">
    <source>
        <dbReference type="ARBA" id="ARBA00022490"/>
    </source>
</evidence>
<dbReference type="SUPFAM" id="SSF48371">
    <property type="entry name" value="ARM repeat"/>
    <property type="match status" value="1"/>
</dbReference>
<dbReference type="OrthoDB" id="951172at2759"/>
<dbReference type="Proteomes" id="UP000837801">
    <property type="component" value="Unassembled WGS sequence"/>
</dbReference>
<evidence type="ECO:0000256" key="5">
    <source>
        <dbReference type="ARBA" id="ARBA00022927"/>
    </source>
</evidence>
<evidence type="ECO:0000256" key="6">
    <source>
        <dbReference type="PROSITE-ProRule" id="PRU00103"/>
    </source>
</evidence>
<dbReference type="PROSITE" id="PS50077">
    <property type="entry name" value="HEAT_REPEAT"/>
    <property type="match status" value="1"/>
</dbReference>
<evidence type="ECO:0000256" key="7">
    <source>
        <dbReference type="SAM" id="MobiDB-lite"/>
    </source>
</evidence>
<dbReference type="PANTHER" id="PTHR10527">
    <property type="entry name" value="IMPORTIN BETA"/>
    <property type="match status" value="1"/>
</dbReference>
<dbReference type="InterPro" id="IPR021133">
    <property type="entry name" value="HEAT_type_2"/>
</dbReference>
<sequence length="935" mass="104234">MSWSPNPSALEHLQNILRATLSSSDNERRAANDELDSAKLQPEIENYLLLILIGKIGSVVVVEARSDIRASAGLILKNLVLKSDNVKERGFLLQHVLEGLYSDENMVRNITGNVITSLFSIYGYERWPEVIGRLAEMSGSTNVDTSVSTAAIGALAKISEDSASALDRDYGNGNHPLSSLIPQLLHLCDSSANSKVRAQAVHCLNQFVPLQSQSFLVHLDTFLGKLFQLASDSDSEVRRNVCTAFSSILNARADKLHPHLDGVINYCLHSMQDSDEDVAIEACEFLLALASTSTPELDQAVFKPKLALILPVLLEKMVYSEEDIFLMSVVDERDNAEVKDKDEDIKPQNVKAKTHTTETSKEKKKGNSNGSNSDDEDDDDYDDDSDSDDDDELSEWSLRKCAASTLDVLSINLPGEVLHVTLPILQERIVSENWPTREASILAFGAVSKSCMELEADKLPTLVPFLVERLQDQQPRVRQITCWTLSRYASWVCAEAHGEYSNFFQPTFQSVVTCALDPKKVVQEAACSALSGFIEEAESSVIQFYLGPLLEHFTKCFQTYQRKNMIILYDCVQTFIEKMGYEVLSSDPSYINALLPSLLEKWHSLKDDDTDLWPLLECMASVAATLQDLFVPYAVPVYARAINILSNCIQQDQQCQTNINIEPPEKDFMVTSLDLVDGLIQGFGSHSIELIQQNPANLMEILLVCLEDYTDDVRQSAYALLGDLAIFVMEPLVKPYFHSIFVSIGNEINNRTYNSFPVYNNAIWSLGEICMRLQFSDLEGFIPNLLDLLIPVMNSSDTQQTVLENASICLGRLGLTTQGAAMIAPRLQEFILQWCGQVLYLVDNNEKETAYEGMLNIINANPDLGFGGLSNQQGRKNLSIFIDCIGNYPGAPEELANKFAQILQAYRQMIGEEVWLQIIGSFDNETRRNLSLYGV</sequence>
<comment type="caution">
    <text evidence="8">The sequence shown here is derived from an EMBL/GenBank/DDBJ whole genome shotgun (WGS) entry which is preliminary data.</text>
</comment>
<name>A0A9P0QVI8_9ASCO</name>
<evidence type="ECO:0000313" key="9">
    <source>
        <dbReference type="Proteomes" id="UP000837801"/>
    </source>
</evidence>
<comment type="subcellular location">
    <subcellularLocation>
        <location evidence="1">Cytoplasm</location>
    </subcellularLocation>
</comment>
<dbReference type="EMBL" id="CAKXYY010000026">
    <property type="protein sequence ID" value="CAH2355414.1"/>
    <property type="molecule type" value="Genomic_DNA"/>
</dbReference>
<feature type="repeat" description="HEAT" evidence="6">
    <location>
        <begin position="462"/>
        <end position="500"/>
    </location>
</feature>
<dbReference type="Pfam" id="PF02985">
    <property type="entry name" value="HEAT"/>
    <property type="match status" value="1"/>
</dbReference>
<dbReference type="InterPro" id="IPR040122">
    <property type="entry name" value="Importin_beta"/>
</dbReference>
<protein>
    <submittedName>
        <fullName evidence="8">Importin subunit beta-2</fullName>
    </submittedName>
</protein>
<keyword evidence="9" id="KW-1185">Reference proteome</keyword>
<feature type="region of interest" description="Disordered" evidence="7">
    <location>
        <begin position="337"/>
        <end position="392"/>
    </location>
</feature>
<evidence type="ECO:0000256" key="1">
    <source>
        <dbReference type="ARBA" id="ARBA00004496"/>
    </source>
</evidence>
<keyword evidence="3" id="KW-0963">Cytoplasm</keyword>
<keyword evidence="5" id="KW-0653">Protein transport</keyword>
<evidence type="ECO:0000313" key="8">
    <source>
        <dbReference type="EMBL" id="CAH2355414.1"/>
    </source>
</evidence>
<keyword evidence="2" id="KW-0813">Transport</keyword>
<evidence type="ECO:0000256" key="2">
    <source>
        <dbReference type="ARBA" id="ARBA00022448"/>
    </source>
</evidence>
<dbReference type="GO" id="GO:0005737">
    <property type="term" value="C:cytoplasm"/>
    <property type="evidence" value="ECO:0007669"/>
    <property type="project" value="UniProtKB-SubCell"/>
</dbReference>
<gene>
    <name evidence="8" type="ORF">CLIB1423_26S00276</name>
</gene>
<proteinExistence type="predicted"/>
<dbReference type="Pfam" id="PF13513">
    <property type="entry name" value="HEAT_EZ"/>
    <property type="match status" value="1"/>
</dbReference>
<reference evidence="8" key="1">
    <citation type="submission" date="2022-03" db="EMBL/GenBank/DDBJ databases">
        <authorList>
            <person name="Legras J.-L."/>
            <person name="Devillers H."/>
            <person name="Grondin C."/>
        </authorList>
    </citation>
    <scope>NUCLEOTIDE SEQUENCE</scope>
    <source>
        <strain evidence="8">CLIB 1423</strain>
    </source>
</reference>